<evidence type="ECO:0000313" key="2">
    <source>
        <dbReference type="EMBL" id="VEI13814.1"/>
    </source>
</evidence>
<dbReference type="EMBL" id="LR134476">
    <property type="protein sequence ID" value="VEI13814.1"/>
    <property type="molecule type" value="Genomic_DNA"/>
</dbReference>
<keyword evidence="1" id="KW-1133">Transmembrane helix</keyword>
<dbReference type="PANTHER" id="PTHR35813:SF1">
    <property type="entry name" value="INNER MEMBRANE PROTEIN YBAN"/>
    <property type="match status" value="1"/>
</dbReference>
<accession>A0A3S4V7M6</accession>
<dbReference type="KEGG" id="tbw:NCTC13354_01537"/>
<dbReference type="Proteomes" id="UP000269542">
    <property type="component" value="Chromosome"/>
</dbReference>
<proteinExistence type="predicted"/>
<evidence type="ECO:0000313" key="3">
    <source>
        <dbReference type="Proteomes" id="UP000269542"/>
    </source>
</evidence>
<evidence type="ECO:0000256" key="1">
    <source>
        <dbReference type="SAM" id="Phobius"/>
    </source>
</evidence>
<organism evidence="2 3">
    <name type="scientific">Trueperella bialowiezensis</name>
    <dbReference type="NCBI Taxonomy" id="312285"/>
    <lineage>
        <taxon>Bacteria</taxon>
        <taxon>Bacillati</taxon>
        <taxon>Actinomycetota</taxon>
        <taxon>Actinomycetes</taxon>
        <taxon>Actinomycetales</taxon>
        <taxon>Actinomycetaceae</taxon>
        <taxon>Trueperella</taxon>
    </lineage>
</organism>
<dbReference type="GO" id="GO:0005886">
    <property type="term" value="C:plasma membrane"/>
    <property type="evidence" value="ECO:0007669"/>
    <property type="project" value="TreeGrafter"/>
</dbReference>
<dbReference type="Pfam" id="PF04304">
    <property type="entry name" value="DUF454"/>
    <property type="match status" value="1"/>
</dbReference>
<dbReference type="PANTHER" id="PTHR35813">
    <property type="entry name" value="INNER MEMBRANE PROTEIN YBAN"/>
    <property type="match status" value="1"/>
</dbReference>
<keyword evidence="1" id="KW-0472">Membrane</keyword>
<sequence>MTLSRPVFAALGLVFFGLGFIGMFVPVLPTVPFWLLAAACFMRGSRRLYKWLMTHPKYGEYIYQYREAKAISTRTKIIAITMMLIGMIISIWIVPLVAVKIGLAVVLVCVTIYLVRMDTLTDGDLEAARATYADFVATEFGSDAVRD</sequence>
<dbReference type="AlphaFoldDB" id="A0A3S4V7M6"/>
<dbReference type="OrthoDB" id="4422381at2"/>
<name>A0A3S4V7M6_9ACTO</name>
<protein>
    <submittedName>
        <fullName evidence="2">Inner membrane protein ybaN</fullName>
    </submittedName>
</protein>
<keyword evidence="1" id="KW-0812">Transmembrane</keyword>
<dbReference type="RefSeq" id="WP_126416876.1">
    <property type="nucleotide sequence ID" value="NZ_LR134476.1"/>
</dbReference>
<reference evidence="2 3" key="1">
    <citation type="submission" date="2018-12" db="EMBL/GenBank/DDBJ databases">
        <authorList>
            <consortium name="Pathogen Informatics"/>
        </authorList>
    </citation>
    <scope>NUCLEOTIDE SEQUENCE [LARGE SCALE GENOMIC DNA]</scope>
    <source>
        <strain evidence="2 3">NCTC13354</strain>
    </source>
</reference>
<feature type="transmembrane region" description="Helical" evidence="1">
    <location>
        <begin position="99"/>
        <end position="115"/>
    </location>
</feature>
<gene>
    <name evidence="2" type="primary">ybaN</name>
    <name evidence="2" type="ORF">NCTC13354_01537</name>
</gene>
<keyword evidence="3" id="KW-1185">Reference proteome</keyword>
<dbReference type="InterPro" id="IPR007401">
    <property type="entry name" value="DUF454"/>
</dbReference>